<name>A0A7D3XY28_9BACT</name>
<dbReference type="EMBL" id="CP041345">
    <property type="protein sequence ID" value="QKG78813.1"/>
    <property type="molecule type" value="Genomic_DNA"/>
</dbReference>
<proteinExistence type="predicted"/>
<protein>
    <recommendedName>
        <fullName evidence="3">Pyridoxamine 5'-phosphate oxidase putative domain-containing protein</fullName>
    </recommendedName>
</protein>
<dbReference type="AlphaFoldDB" id="A0A7D3XY28"/>
<evidence type="ECO:0008006" key="3">
    <source>
        <dbReference type="Google" id="ProtNLM"/>
    </source>
</evidence>
<evidence type="ECO:0000313" key="2">
    <source>
        <dbReference type="Proteomes" id="UP000500961"/>
    </source>
</evidence>
<dbReference type="KEGG" id="ttz:FHG85_00520"/>
<dbReference type="Gene3D" id="2.30.110.10">
    <property type="entry name" value="Electron Transport, Fmn-binding Protein, Chain A"/>
    <property type="match status" value="1"/>
</dbReference>
<keyword evidence="2" id="KW-1185">Reference proteome</keyword>
<dbReference type="InterPro" id="IPR011194">
    <property type="entry name" value="UPF0306"/>
</dbReference>
<evidence type="ECO:0000313" key="1">
    <source>
        <dbReference type="EMBL" id="QKG78813.1"/>
    </source>
</evidence>
<dbReference type="SUPFAM" id="SSF50475">
    <property type="entry name" value="FMN-binding split barrel"/>
    <property type="match status" value="1"/>
</dbReference>
<dbReference type="RefSeq" id="WP_173072328.1">
    <property type="nucleotide sequence ID" value="NZ_CP041345.1"/>
</dbReference>
<dbReference type="PIRSF" id="PIRSF009554">
    <property type="entry name" value="UCP009554"/>
    <property type="match status" value="1"/>
</dbReference>
<gene>
    <name evidence="1" type="ORF">FHG85_00520</name>
</gene>
<organism evidence="1 2">
    <name type="scientific">Tenuifilum thalassicum</name>
    <dbReference type="NCBI Taxonomy" id="2590900"/>
    <lineage>
        <taxon>Bacteria</taxon>
        <taxon>Pseudomonadati</taxon>
        <taxon>Bacteroidota</taxon>
        <taxon>Bacteroidia</taxon>
        <taxon>Bacteroidales</taxon>
        <taxon>Tenuifilaceae</taxon>
        <taxon>Tenuifilum</taxon>
    </lineage>
</organism>
<sequence length="148" mass="17214">MAQEIDKKIIEFINEHHVLTLATSFNEEPWCANCFYAYMEEENSLVFTSDFNTKHIQQASHNIYVAGSIVLETSIVGKIQGIQFQGVISQPQDDLYERAKKAYLKRFPIAMLMETHLWVVDLTYIKMTDNRLGFGKKLIWSKDLSFQK</sequence>
<dbReference type="InterPro" id="IPR012349">
    <property type="entry name" value="Split_barrel_FMN-bd"/>
</dbReference>
<dbReference type="Proteomes" id="UP000500961">
    <property type="component" value="Chromosome"/>
</dbReference>
<accession>A0A7D3XY28</accession>
<reference evidence="1 2" key="1">
    <citation type="submission" date="2019-07" db="EMBL/GenBank/DDBJ databases">
        <title>Thalassofilum flectens gen. nov., sp. nov., a novel moderate thermophilic anaerobe from a shallow sea hot spring in Kunashir Island (Russia), representing a new family in the order Bacteroidales, and proposal of Thalassofilacea fam. nov.</title>
        <authorList>
            <person name="Kochetkova T.V."/>
            <person name="Podosokorskaya O.A."/>
            <person name="Novikov A."/>
            <person name="Elcheninov A.G."/>
            <person name="Toshchakov S.V."/>
            <person name="Kublanov I.V."/>
        </authorList>
    </citation>
    <scope>NUCLEOTIDE SEQUENCE [LARGE SCALE GENOMIC DNA]</scope>
    <source>
        <strain evidence="1 2">38-H</strain>
    </source>
</reference>